<feature type="compositionally biased region" description="Pro residues" evidence="1">
    <location>
        <begin position="1559"/>
        <end position="1568"/>
    </location>
</feature>
<accession>A0A162MQZ1</accession>
<feature type="compositionally biased region" description="Polar residues" evidence="1">
    <location>
        <begin position="1453"/>
        <end position="1468"/>
    </location>
</feature>
<feature type="region of interest" description="Disordered" evidence="1">
    <location>
        <begin position="1"/>
        <end position="24"/>
    </location>
</feature>
<reference evidence="2 3" key="1">
    <citation type="journal article" date="2016" name="Genome Biol. Evol.">
        <title>Divergent and convergent evolution of fungal pathogenicity.</title>
        <authorList>
            <person name="Shang Y."/>
            <person name="Xiao G."/>
            <person name="Zheng P."/>
            <person name="Cen K."/>
            <person name="Zhan S."/>
            <person name="Wang C."/>
        </authorList>
    </citation>
    <scope>NUCLEOTIDE SEQUENCE [LARGE SCALE GENOMIC DNA]</scope>
    <source>
        <strain evidence="2 3">RCEF 264</strain>
    </source>
</reference>
<keyword evidence="3" id="KW-1185">Reference proteome</keyword>
<evidence type="ECO:0000313" key="3">
    <source>
        <dbReference type="Proteomes" id="UP000076874"/>
    </source>
</evidence>
<feature type="compositionally biased region" description="Low complexity" evidence="1">
    <location>
        <begin position="642"/>
        <end position="661"/>
    </location>
</feature>
<feature type="compositionally biased region" description="Low complexity" evidence="1">
    <location>
        <begin position="509"/>
        <end position="526"/>
    </location>
</feature>
<feature type="compositionally biased region" description="Low complexity" evidence="1">
    <location>
        <begin position="586"/>
        <end position="597"/>
    </location>
</feature>
<feature type="compositionally biased region" description="Low complexity" evidence="1">
    <location>
        <begin position="1480"/>
        <end position="1491"/>
    </location>
</feature>
<protein>
    <submittedName>
        <fullName evidence="2">GPI inositol-deacylase</fullName>
    </submittedName>
</protein>
<dbReference type="Proteomes" id="UP000076874">
    <property type="component" value="Unassembled WGS sequence"/>
</dbReference>
<feature type="region of interest" description="Disordered" evidence="1">
    <location>
        <begin position="1392"/>
        <end position="1417"/>
    </location>
</feature>
<gene>
    <name evidence="2" type="ORF">SPI_02247</name>
</gene>
<feature type="compositionally biased region" description="Low complexity" evidence="1">
    <location>
        <begin position="606"/>
        <end position="615"/>
    </location>
</feature>
<dbReference type="OrthoDB" id="296767at2759"/>
<dbReference type="PANTHER" id="PTHR37988:SF1">
    <property type="entry name" value="UPF0592 MEMBRANE PROTEIN C7D4.03C"/>
    <property type="match status" value="1"/>
</dbReference>
<feature type="compositionally biased region" description="Polar residues" evidence="1">
    <location>
        <begin position="542"/>
        <end position="551"/>
    </location>
</feature>
<feature type="region of interest" description="Disordered" evidence="1">
    <location>
        <begin position="378"/>
        <end position="526"/>
    </location>
</feature>
<feature type="region of interest" description="Disordered" evidence="1">
    <location>
        <begin position="1539"/>
        <end position="1573"/>
    </location>
</feature>
<evidence type="ECO:0000313" key="2">
    <source>
        <dbReference type="EMBL" id="OAA65460.1"/>
    </source>
</evidence>
<organism evidence="2 3">
    <name type="scientific">Niveomyces insectorum RCEF 264</name>
    <dbReference type="NCBI Taxonomy" id="1081102"/>
    <lineage>
        <taxon>Eukaryota</taxon>
        <taxon>Fungi</taxon>
        <taxon>Dikarya</taxon>
        <taxon>Ascomycota</taxon>
        <taxon>Pezizomycotina</taxon>
        <taxon>Sordariomycetes</taxon>
        <taxon>Hypocreomycetidae</taxon>
        <taxon>Hypocreales</taxon>
        <taxon>Cordycipitaceae</taxon>
        <taxon>Niveomyces</taxon>
    </lineage>
</organism>
<feature type="region of interest" description="Disordered" evidence="1">
    <location>
        <begin position="573"/>
        <end position="615"/>
    </location>
</feature>
<dbReference type="PANTHER" id="PTHR37988">
    <property type="entry name" value="UPF0592 MEMBRANE PROTEIN C7D4.03C"/>
    <property type="match status" value="1"/>
</dbReference>
<proteinExistence type="predicted"/>
<feature type="compositionally biased region" description="Basic and acidic residues" evidence="1">
    <location>
        <begin position="397"/>
        <end position="406"/>
    </location>
</feature>
<feature type="region of interest" description="Disordered" evidence="1">
    <location>
        <begin position="42"/>
        <end position="72"/>
    </location>
</feature>
<feature type="region of interest" description="Disordered" evidence="1">
    <location>
        <begin position="1651"/>
        <end position="1690"/>
    </location>
</feature>
<dbReference type="STRING" id="1081102.A0A162MQZ1"/>
<evidence type="ECO:0000256" key="1">
    <source>
        <dbReference type="SAM" id="MobiDB-lite"/>
    </source>
</evidence>
<dbReference type="EMBL" id="AZHD01000003">
    <property type="protein sequence ID" value="OAA65460.1"/>
    <property type="molecule type" value="Genomic_DNA"/>
</dbReference>
<feature type="region of interest" description="Disordered" evidence="1">
    <location>
        <begin position="161"/>
        <end position="180"/>
    </location>
</feature>
<feature type="region of interest" description="Disordered" evidence="1">
    <location>
        <begin position="1441"/>
        <end position="1491"/>
    </location>
</feature>
<feature type="compositionally biased region" description="Low complexity" evidence="1">
    <location>
        <begin position="1602"/>
        <end position="1617"/>
    </location>
</feature>
<feature type="region of interest" description="Disordered" evidence="1">
    <location>
        <begin position="1586"/>
        <end position="1635"/>
    </location>
</feature>
<feature type="region of interest" description="Disordered" evidence="1">
    <location>
        <begin position="539"/>
        <end position="561"/>
    </location>
</feature>
<feature type="region of interest" description="Disordered" evidence="1">
    <location>
        <begin position="97"/>
        <end position="125"/>
    </location>
</feature>
<sequence length="1755" mass="189628">MSGSTLAMAPAVESTDSSAFHRSHSSPDLLFLRPLPKHSSNVPPTQTFFSHHRHTTSNATTTSTASTTSTTLTTTSVTAPTNTATAFAAASASTPNLVGSSPFSSSSPSSSSSSSSLPSSSLSTTDLTLKSLPSLPAFDVPLFDLDFDAEHELDLLVSGRNRRKQAAKDANHPPVGSPRRVWEEFIRDDSSSAVALPSLAEGTEQPDAQPQSRSVANVDDSGNTFDNCWLNVDNQGSGDNNIGNCHDNTPLPTLDTTIYGYPGEGRLEDARTEAATAESISRRKALLDRPRSWIVSSRSAPDVRDLLAQEREKVARRAAAAAAAAAVDADRHERRLDKTATATGTATAVTTPSTYGERMVERPRTVSSSFADFARRSWISRSPSPSPPTPTTRRSPVKVDDGRSDTASRFGGRLARKRLVPAVLLVDDNSGNTDNNDSNDNSENDKDNTNSGGNSNNSSDGDEKSQMAAEQLTQRSGRGRSGSISSNISSDDSSSTIGPASESGRADGATTTTSVTTTVASTAPTSRAFSRASEYLTRMKQRPQSRFFNKSPTPTAPTATTTITTNNVLDYSGENGLGRVRNSDGNNARNTASNSARDSVRNTERVPSVSLPLPLPLSLGLLSDGSAEPVERSSLLPTAQPAGASRSSSSSCSSSRSSGGDSAKRSTLLAASEAESLTTADTSNHNSPMTHPTSRDPLWVAFKDLETGFFKFLSKTTTAQRMTLVRETLLPFLRRYALDSSNKNTKLLSPEDVERRTSIFNRWWTGLLEMLDGPGQWQGNNQAQGHLFGNGTFFPTSTTTNGNFQTVSGVDRPVVLEAVSMLMSRPEWRLLTAVFRPLVDRSLGERVRARANTFDAPPLDESGFLVEESAEHNVRTMFINNLLAQLILVVDKMAMRQAPLSIVNFSGKACAYAMFFVPGVADILVRLWGLDRNIELVRRAADAFGLPRRSRGESEDLVALFPPCIGPLGWSSVSGMHAKLRRPPKMSLLPPMYVAACSRVPWFAPCWLSRWRGADTDLLFIFCKYYHVLADEFMPSTLQLPLIEKARAPAFVLLHAQLLHIFDNTIHRQAAVEAAMMLAGASMGMGGSPLGMQQQQQPPTSLSSSDDAFLPPMMLQPNHNLFREMDENRIIALLRDLLGSDDSLAGARDTFAPTAMVLLKAATLRTSQYDHNACYILCDFLHEILLAFDNYYGYCSKSDDSRRESTGAPPIDYVDWTFWLDVCKRMLSSNNTMSEIRVLSFVFTTWDIVAADPARKEALCLDWLLSEDVFDKFFNNWCPMVRAYYMRLLCWRMCRDSGSPNELDAKIFLLVSQRLKTVWSHYLWLKQKADKEGLLQPSTVPSLPQPGKRFMIIRTEVNVPQLGLLANTNAGGNDTSNSSPFTSFDALSTSLSSGKGNNSASHDDGRNNLSLLTDDKKTDTSSAKKKWSLLGKVLSLTSGVTSGKSANGEELEPQQSDAAPAKTATSWNGPLPPVKSARLGSPSSDSGSSTGSAPVFDAAQFVFKFMLHNIPWQGFGGGPGGIMLPPAYRERILTRPRLPAPAQARVSARVAALGTRSESPPPPAPGMPPVTRRVSGLAAGGLINEARNANPADSVPQDDDGSGSSSSCSCSSCSGRSGRLRESGHGQASTSLDAGSVVSRPCVDFRRDSLPFSSTNGDWAPNERDADLDPLGRSGLADDDADRERARGRTVVQPVEPKGHTALLRAKYAGRALAEWSLVVNECNSFIDRRRDEGVFGLKDVEVPSLGVEGLRRIG</sequence>
<name>A0A162MQZ1_9HYPO</name>
<dbReference type="InterPro" id="IPR013887">
    <property type="entry name" value="UPF0592"/>
</dbReference>
<feature type="compositionally biased region" description="Polar residues" evidence="1">
    <location>
        <begin position="675"/>
        <end position="692"/>
    </location>
</feature>
<feature type="compositionally biased region" description="Low complexity" evidence="1">
    <location>
        <begin position="427"/>
        <end position="441"/>
    </location>
</feature>
<dbReference type="Pfam" id="PF08578">
    <property type="entry name" value="DUF1765"/>
    <property type="match status" value="1"/>
</dbReference>
<feature type="region of interest" description="Disordered" evidence="1">
    <location>
        <begin position="630"/>
        <end position="693"/>
    </location>
</feature>
<feature type="compositionally biased region" description="Low complexity" evidence="1">
    <location>
        <begin position="481"/>
        <end position="495"/>
    </location>
</feature>
<feature type="compositionally biased region" description="Low complexity" evidence="1">
    <location>
        <begin position="552"/>
        <end position="561"/>
    </location>
</feature>
<feature type="compositionally biased region" description="Low complexity" evidence="1">
    <location>
        <begin position="56"/>
        <end position="72"/>
    </location>
</feature>
<comment type="caution">
    <text evidence="2">The sequence shown here is derived from an EMBL/GenBank/DDBJ whole genome shotgun (WGS) entry which is preliminary data.</text>
</comment>
<feature type="compositionally biased region" description="Low complexity" evidence="1">
    <location>
        <begin position="449"/>
        <end position="459"/>
    </location>
</feature>